<protein>
    <submittedName>
        <fullName evidence="2">Uncharacterized protein</fullName>
    </submittedName>
</protein>
<gene>
    <name evidence="2" type="ORF">GQX73_g5065</name>
</gene>
<accession>A0A7C8INV6</accession>
<sequence>MQQNPVHRFLDNLAYLCDHDKGGPTTSAVGLENAPDRFNFWVASNEPKKSEKNASFLTSILRDVRITADSPASKQASLREKLIRRSVEFANNRVKKEAKLLTKELPRCMQYFKGPEDTELFKWLENLLEKGPLELCYIAYQERDCKVMKRLSSLLQNPGDLSVEDRKSVAIKEVMHRLGRLAHHIRAPQQIIEDVSSHSGLRNVLDEFKVYAIRPQRVIDRPRAEPDIHIDNIMIRMLPCGGFDARYKEAAAFMNQRFNIVTQFKAKYDDNNFNPLMHAEIQVLEHFWGQRQFFDDERCVVPQTSRKVYVNWGLTALALGSRDAGYKHQRDMLNEMAKSIRNDALDQILRKTSAAPWHPDSQTGFTLRAPSIRDEARQSALPTETIRMVDLDMATDSDGSRSGSVSRCMSGSKHSSLASIGDDDTRRLGNLSWTDDEDSDSSNGGAKL</sequence>
<dbReference type="Proteomes" id="UP000481858">
    <property type="component" value="Unassembled WGS sequence"/>
</dbReference>
<evidence type="ECO:0000256" key="1">
    <source>
        <dbReference type="SAM" id="MobiDB-lite"/>
    </source>
</evidence>
<evidence type="ECO:0000313" key="2">
    <source>
        <dbReference type="EMBL" id="KAF2968481.1"/>
    </source>
</evidence>
<dbReference type="PANTHER" id="PTHR42037:SF1">
    <property type="match status" value="1"/>
</dbReference>
<dbReference type="InParanoid" id="A0A7C8INV6"/>
<keyword evidence="3" id="KW-1185">Reference proteome</keyword>
<organism evidence="2 3">
    <name type="scientific">Xylaria multiplex</name>
    <dbReference type="NCBI Taxonomy" id="323545"/>
    <lineage>
        <taxon>Eukaryota</taxon>
        <taxon>Fungi</taxon>
        <taxon>Dikarya</taxon>
        <taxon>Ascomycota</taxon>
        <taxon>Pezizomycotina</taxon>
        <taxon>Sordariomycetes</taxon>
        <taxon>Xylariomycetidae</taxon>
        <taxon>Xylariales</taxon>
        <taxon>Xylariaceae</taxon>
        <taxon>Xylaria</taxon>
    </lineage>
</organism>
<comment type="caution">
    <text evidence="2">The sequence shown here is derived from an EMBL/GenBank/DDBJ whole genome shotgun (WGS) entry which is preliminary data.</text>
</comment>
<dbReference type="OrthoDB" id="3251507at2759"/>
<dbReference type="AlphaFoldDB" id="A0A7C8INV6"/>
<dbReference type="PANTHER" id="PTHR42037">
    <property type="match status" value="1"/>
</dbReference>
<feature type="compositionally biased region" description="Low complexity" evidence="1">
    <location>
        <begin position="396"/>
        <end position="407"/>
    </location>
</feature>
<feature type="region of interest" description="Disordered" evidence="1">
    <location>
        <begin position="355"/>
        <end position="448"/>
    </location>
</feature>
<proteinExistence type="predicted"/>
<dbReference type="EMBL" id="WUBL01000050">
    <property type="protein sequence ID" value="KAF2968481.1"/>
    <property type="molecule type" value="Genomic_DNA"/>
</dbReference>
<reference evidence="2 3" key="1">
    <citation type="submission" date="2019-12" db="EMBL/GenBank/DDBJ databases">
        <title>Draft genome sequence of the ascomycete Xylaria multiplex DSM 110363.</title>
        <authorList>
            <person name="Buettner E."/>
            <person name="Kellner H."/>
        </authorList>
    </citation>
    <scope>NUCLEOTIDE SEQUENCE [LARGE SCALE GENOMIC DNA]</scope>
    <source>
        <strain evidence="2 3">DSM 110363</strain>
    </source>
</reference>
<evidence type="ECO:0000313" key="3">
    <source>
        <dbReference type="Proteomes" id="UP000481858"/>
    </source>
</evidence>
<name>A0A7C8INV6_9PEZI</name>